<name>A0A485M6K1_9ZZZZ</name>
<evidence type="ECO:0000313" key="2">
    <source>
        <dbReference type="EMBL" id="VFU18444.1"/>
    </source>
</evidence>
<gene>
    <name evidence="2" type="ORF">SCFA_830008</name>
</gene>
<dbReference type="InterPro" id="IPR014756">
    <property type="entry name" value="Ig_E-set"/>
</dbReference>
<dbReference type="Gene3D" id="2.60.40.10">
    <property type="entry name" value="Immunoglobulins"/>
    <property type="match status" value="1"/>
</dbReference>
<feature type="domain" description="AMP-activated protein kinase glycogen-binding" evidence="1">
    <location>
        <begin position="27"/>
        <end position="85"/>
    </location>
</feature>
<organism evidence="2">
    <name type="scientific">anaerobic digester metagenome</name>
    <dbReference type="NCBI Taxonomy" id="1263854"/>
    <lineage>
        <taxon>unclassified sequences</taxon>
        <taxon>metagenomes</taxon>
        <taxon>ecological metagenomes</taxon>
    </lineage>
</organism>
<dbReference type="SUPFAM" id="SSF81296">
    <property type="entry name" value="E set domains"/>
    <property type="match status" value="1"/>
</dbReference>
<sequence length="101" mass="11702">MSIKKQYLKGKPVCKVTFTIPKHMGKSARNAYLVGDFNNWNAQTNPMKQRKDGSFELSMNLEKDREYQFRYLLDNTWENDDSADKYVPTPYGDADNSVVVV</sequence>
<dbReference type="CDD" id="cd07184">
    <property type="entry name" value="E_set_Isoamylase_like_N"/>
    <property type="match status" value="1"/>
</dbReference>
<dbReference type="InterPro" id="IPR032640">
    <property type="entry name" value="AMPK1_CBM"/>
</dbReference>
<protein>
    <recommendedName>
        <fullName evidence="1">AMP-activated protein kinase glycogen-binding domain-containing protein</fullName>
    </recommendedName>
</protein>
<dbReference type="Pfam" id="PF16561">
    <property type="entry name" value="AMPK1_CBM"/>
    <property type="match status" value="1"/>
</dbReference>
<dbReference type="AlphaFoldDB" id="A0A485M6K1"/>
<reference evidence="2" key="1">
    <citation type="submission" date="2019-03" db="EMBL/GenBank/DDBJ databases">
        <authorList>
            <person name="Hao L."/>
        </authorList>
    </citation>
    <scope>NUCLEOTIDE SEQUENCE</scope>
</reference>
<dbReference type="EMBL" id="CAADRM010000151">
    <property type="protein sequence ID" value="VFU18444.1"/>
    <property type="molecule type" value="Genomic_DNA"/>
</dbReference>
<proteinExistence type="predicted"/>
<evidence type="ECO:0000259" key="1">
    <source>
        <dbReference type="Pfam" id="PF16561"/>
    </source>
</evidence>
<accession>A0A485M6K1</accession>
<dbReference type="InterPro" id="IPR013783">
    <property type="entry name" value="Ig-like_fold"/>
</dbReference>